<evidence type="ECO:0000256" key="3">
    <source>
        <dbReference type="ARBA" id="ARBA00022989"/>
    </source>
</evidence>
<dbReference type="PANTHER" id="PTHR48022:SF17">
    <property type="entry name" value="HEXOSE TRANSPORTER"/>
    <property type="match status" value="1"/>
</dbReference>
<dbReference type="Pfam" id="PF00083">
    <property type="entry name" value="Sugar_tr"/>
    <property type="match status" value="1"/>
</dbReference>
<evidence type="ECO:0000256" key="4">
    <source>
        <dbReference type="ARBA" id="ARBA00023136"/>
    </source>
</evidence>
<name>A0A1Y2LXT4_EPING</name>
<dbReference type="Proteomes" id="UP000193240">
    <property type="component" value="Unassembled WGS sequence"/>
</dbReference>
<feature type="transmembrane region" description="Helical" evidence="5">
    <location>
        <begin position="60"/>
        <end position="81"/>
    </location>
</feature>
<keyword evidence="2 5" id="KW-0812">Transmembrane</keyword>
<dbReference type="InterPro" id="IPR050360">
    <property type="entry name" value="MFS_Sugar_Transporters"/>
</dbReference>
<evidence type="ECO:0000256" key="5">
    <source>
        <dbReference type="SAM" id="Phobius"/>
    </source>
</evidence>
<evidence type="ECO:0008006" key="8">
    <source>
        <dbReference type="Google" id="ProtNLM"/>
    </source>
</evidence>
<keyword evidence="7" id="KW-1185">Reference proteome</keyword>
<reference evidence="6 7" key="1">
    <citation type="journal article" date="2017" name="Genome Announc.">
        <title>Genome sequence of the saprophytic ascomycete Epicoccum nigrum ICMP 19927 strain isolated from New Zealand.</title>
        <authorList>
            <person name="Fokin M."/>
            <person name="Fleetwood D."/>
            <person name="Weir B.S."/>
            <person name="Villas-Boas S.G."/>
        </authorList>
    </citation>
    <scope>NUCLEOTIDE SEQUENCE [LARGE SCALE GENOMIC DNA]</scope>
    <source>
        <strain evidence="6 7">ICMP 19927</strain>
    </source>
</reference>
<dbReference type="GO" id="GO:0016020">
    <property type="term" value="C:membrane"/>
    <property type="evidence" value="ECO:0007669"/>
    <property type="project" value="UniProtKB-SubCell"/>
</dbReference>
<proteinExistence type="predicted"/>
<dbReference type="PANTHER" id="PTHR48022">
    <property type="entry name" value="PLASTIDIC GLUCOSE TRANSPORTER 4"/>
    <property type="match status" value="1"/>
</dbReference>
<protein>
    <recommendedName>
        <fullName evidence="8">Major facilitator superfamily (MFS) profile domain-containing protein</fullName>
    </recommendedName>
</protein>
<dbReference type="InterPro" id="IPR005828">
    <property type="entry name" value="MFS_sugar_transport-like"/>
</dbReference>
<dbReference type="EMBL" id="KZ107845">
    <property type="protein sequence ID" value="OSS48641.1"/>
    <property type="molecule type" value="Genomic_DNA"/>
</dbReference>
<dbReference type="InterPro" id="IPR036259">
    <property type="entry name" value="MFS_trans_sf"/>
</dbReference>
<evidence type="ECO:0000313" key="7">
    <source>
        <dbReference type="Proteomes" id="UP000193240"/>
    </source>
</evidence>
<dbReference type="InParanoid" id="A0A1Y2LXT4"/>
<dbReference type="GO" id="GO:0005351">
    <property type="term" value="F:carbohydrate:proton symporter activity"/>
    <property type="evidence" value="ECO:0007669"/>
    <property type="project" value="TreeGrafter"/>
</dbReference>
<feature type="transmembrane region" description="Helical" evidence="5">
    <location>
        <begin position="26"/>
        <end position="48"/>
    </location>
</feature>
<evidence type="ECO:0000256" key="2">
    <source>
        <dbReference type="ARBA" id="ARBA00022692"/>
    </source>
</evidence>
<keyword evidence="4 5" id="KW-0472">Membrane</keyword>
<dbReference type="AlphaFoldDB" id="A0A1Y2LXT4"/>
<evidence type="ECO:0000313" key="6">
    <source>
        <dbReference type="EMBL" id="OSS48641.1"/>
    </source>
</evidence>
<comment type="subcellular location">
    <subcellularLocation>
        <location evidence="1">Membrane</location>
        <topology evidence="1">Multi-pass membrane protein</topology>
    </subcellularLocation>
</comment>
<keyword evidence="3 5" id="KW-1133">Transmembrane helix</keyword>
<accession>A0A1Y2LXT4</accession>
<dbReference type="Gene3D" id="1.20.1250.20">
    <property type="entry name" value="MFS general substrate transporter like domains"/>
    <property type="match status" value="1"/>
</dbReference>
<dbReference type="SUPFAM" id="SSF103473">
    <property type="entry name" value="MFS general substrate transporter"/>
    <property type="match status" value="1"/>
</dbReference>
<feature type="transmembrane region" description="Helical" evidence="5">
    <location>
        <begin position="93"/>
        <end position="115"/>
    </location>
</feature>
<organism evidence="6 7">
    <name type="scientific">Epicoccum nigrum</name>
    <name type="common">Soil fungus</name>
    <name type="synonym">Epicoccum purpurascens</name>
    <dbReference type="NCBI Taxonomy" id="105696"/>
    <lineage>
        <taxon>Eukaryota</taxon>
        <taxon>Fungi</taxon>
        <taxon>Dikarya</taxon>
        <taxon>Ascomycota</taxon>
        <taxon>Pezizomycotina</taxon>
        <taxon>Dothideomycetes</taxon>
        <taxon>Pleosporomycetidae</taxon>
        <taxon>Pleosporales</taxon>
        <taxon>Pleosporineae</taxon>
        <taxon>Didymellaceae</taxon>
        <taxon>Epicoccum</taxon>
    </lineage>
</organism>
<sequence>MGLYALYYVAILTGHFLPDTAGRRPILISTAFFCGITLTIVSSLVVGFSNPSDVVKKASIGLMFLWQTSFGIQSPLIWITTVESAPSQNREKVQAIACFFGFGVSLLITSVSPYIQDQGYGDLGGKIGFIWAC</sequence>
<gene>
    <name evidence="6" type="ORF">B5807_06744</name>
</gene>
<evidence type="ECO:0000256" key="1">
    <source>
        <dbReference type="ARBA" id="ARBA00004141"/>
    </source>
</evidence>